<dbReference type="GO" id="GO:0005886">
    <property type="term" value="C:plasma membrane"/>
    <property type="evidence" value="ECO:0007669"/>
    <property type="project" value="UniProtKB-SubCell"/>
</dbReference>
<keyword evidence="5 7" id="KW-1133">Transmembrane helix</keyword>
<organism evidence="8 9">
    <name type="scientific">Muiribacterium halophilum</name>
    <dbReference type="NCBI Taxonomy" id="2053465"/>
    <lineage>
        <taxon>Bacteria</taxon>
        <taxon>Candidatus Muiribacteriota</taxon>
        <taxon>Candidatus Muiribacteriia</taxon>
        <taxon>Candidatus Muiribacteriales</taxon>
        <taxon>Candidatus Muiribacteriaceae</taxon>
        <taxon>Candidatus Muiribacterium</taxon>
    </lineage>
</organism>
<dbReference type="Proteomes" id="UP000234857">
    <property type="component" value="Unassembled WGS sequence"/>
</dbReference>
<protein>
    <recommendedName>
        <fullName evidence="10">Permease</fullName>
    </recommendedName>
</protein>
<keyword evidence="3" id="KW-1003">Cell membrane</keyword>
<feature type="transmembrane region" description="Helical" evidence="7">
    <location>
        <begin position="299"/>
        <end position="319"/>
    </location>
</feature>
<feature type="transmembrane region" description="Helical" evidence="7">
    <location>
        <begin position="91"/>
        <end position="113"/>
    </location>
</feature>
<keyword evidence="6 7" id="KW-0472">Membrane</keyword>
<dbReference type="PANTHER" id="PTHR43299">
    <property type="entry name" value="UPF0718 PROTEIN YRAQ"/>
    <property type="match status" value="1"/>
</dbReference>
<comment type="caution">
    <text evidence="8">The sequence shown here is derived from an EMBL/GenBank/DDBJ whole genome shotgun (WGS) entry which is preliminary data.</text>
</comment>
<feature type="transmembrane region" description="Helical" evidence="7">
    <location>
        <begin position="54"/>
        <end position="79"/>
    </location>
</feature>
<comment type="subcellular location">
    <subcellularLocation>
        <location evidence="1">Cell membrane</location>
        <topology evidence="1">Multi-pass membrane protein</topology>
    </subcellularLocation>
</comment>
<evidence type="ECO:0000256" key="4">
    <source>
        <dbReference type="ARBA" id="ARBA00022692"/>
    </source>
</evidence>
<feature type="transmembrane region" description="Helical" evidence="7">
    <location>
        <begin position="12"/>
        <end position="34"/>
    </location>
</feature>
<feature type="transmembrane region" description="Helical" evidence="7">
    <location>
        <begin position="119"/>
        <end position="140"/>
    </location>
</feature>
<accession>A0A2N5ZBW6</accession>
<dbReference type="Pfam" id="PF03773">
    <property type="entry name" value="ArsP_1"/>
    <property type="match status" value="1"/>
</dbReference>
<feature type="transmembrane region" description="Helical" evidence="7">
    <location>
        <begin position="161"/>
        <end position="177"/>
    </location>
</feature>
<dbReference type="InterPro" id="IPR005524">
    <property type="entry name" value="DUF318"/>
</dbReference>
<proteinExistence type="inferred from homology"/>
<evidence type="ECO:0000256" key="2">
    <source>
        <dbReference type="ARBA" id="ARBA00006386"/>
    </source>
</evidence>
<evidence type="ECO:0000313" key="9">
    <source>
        <dbReference type="Proteomes" id="UP000234857"/>
    </source>
</evidence>
<keyword evidence="4 7" id="KW-0812">Transmembrane</keyword>
<evidence type="ECO:0000256" key="6">
    <source>
        <dbReference type="ARBA" id="ARBA00023136"/>
    </source>
</evidence>
<evidence type="ECO:0000256" key="1">
    <source>
        <dbReference type="ARBA" id="ARBA00004651"/>
    </source>
</evidence>
<feature type="transmembrane region" description="Helical" evidence="7">
    <location>
        <begin position="325"/>
        <end position="347"/>
    </location>
</feature>
<evidence type="ECO:0000256" key="5">
    <source>
        <dbReference type="ARBA" id="ARBA00022989"/>
    </source>
</evidence>
<evidence type="ECO:0000313" key="8">
    <source>
        <dbReference type="EMBL" id="PLX16150.1"/>
    </source>
</evidence>
<dbReference type="EMBL" id="PKTG01000122">
    <property type="protein sequence ID" value="PLX16150.1"/>
    <property type="molecule type" value="Genomic_DNA"/>
</dbReference>
<evidence type="ECO:0008006" key="10">
    <source>
        <dbReference type="Google" id="ProtNLM"/>
    </source>
</evidence>
<gene>
    <name evidence="8" type="ORF">C0601_11035</name>
</gene>
<feature type="transmembrane region" description="Helical" evidence="7">
    <location>
        <begin position="189"/>
        <end position="207"/>
    </location>
</feature>
<evidence type="ECO:0000256" key="3">
    <source>
        <dbReference type="ARBA" id="ARBA00022475"/>
    </source>
</evidence>
<evidence type="ECO:0000256" key="7">
    <source>
        <dbReference type="SAM" id="Phobius"/>
    </source>
</evidence>
<reference evidence="8 9" key="1">
    <citation type="submission" date="2017-11" db="EMBL/GenBank/DDBJ databases">
        <title>Genome-resolved metagenomics identifies genetic mobility, metabolic interactions, and unexpected diversity in perchlorate-reducing communities.</title>
        <authorList>
            <person name="Barnum T.P."/>
            <person name="Figueroa I.A."/>
            <person name="Carlstrom C.I."/>
            <person name="Lucas L.N."/>
            <person name="Engelbrektson A.L."/>
            <person name="Coates J.D."/>
        </authorList>
    </citation>
    <scope>NUCLEOTIDE SEQUENCE [LARGE SCALE GENOMIC DNA]</scope>
    <source>
        <strain evidence="8">BM706</strain>
    </source>
</reference>
<dbReference type="AlphaFoldDB" id="A0A2N5ZBW6"/>
<comment type="similarity">
    <text evidence="2">Belongs to the UPF0718 family.</text>
</comment>
<feature type="transmembrane region" description="Helical" evidence="7">
    <location>
        <begin position="264"/>
        <end position="287"/>
    </location>
</feature>
<feature type="transmembrane region" description="Helical" evidence="7">
    <location>
        <begin position="227"/>
        <end position="244"/>
    </location>
</feature>
<dbReference type="PANTHER" id="PTHR43299:SF1">
    <property type="entry name" value="UPF0718 PROTEIN YRAQ"/>
    <property type="match status" value="1"/>
</dbReference>
<name>A0A2N5ZBW6_MUIH1</name>
<sequence length="348" mass="38394">MLKEFLMSGYNEVYGFIIGHIFIIIPAFLLSGAIGSLVNKFKILKYCGPQANKAVAYTLSSCVGVCLSVCACGIIPLFGSLYTSGAGIGPAITFLFSGPAINITAIVLTFMMMGTKMGIARMLLTFFGAYLIGIIFSLVFKGNIGDYKKEKKPIKDNDRKGWQTSTLFFFLITFTFLPAFDKIPYKLKWTLYGINFLIICFVAWKFLSKDEIISWLKKTRHFTAKIIVPMMIGVFMIGVLRNYFGNSESDIIFFIRGNTWRANFIASIAAAIIYFGSCVSVPFVAALMAMGLHHGPAMALLIAGPAVSFPTFLAIRNIMGFKRSFLYISLVVVFATIVGKLFGSMVVI</sequence>